<organism evidence="8 9">
    <name type="scientific">Thermotoga petrophila</name>
    <dbReference type="NCBI Taxonomy" id="93929"/>
    <lineage>
        <taxon>Bacteria</taxon>
        <taxon>Thermotogati</taxon>
        <taxon>Thermotogota</taxon>
        <taxon>Thermotogae</taxon>
        <taxon>Thermotogales</taxon>
        <taxon>Thermotogaceae</taxon>
        <taxon>Thermotoga</taxon>
    </lineage>
</organism>
<dbReference type="Pfam" id="PF00528">
    <property type="entry name" value="BPD_transp_1"/>
    <property type="match status" value="1"/>
</dbReference>
<dbReference type="Proteomes" id="UP000058636">
    <property type="component" value="Unassembled WGS sequence"/>
</dbReference>
<evidence type="ECO:0000313" key="8">
    <source>
        <dbReference type="EMBL" id="KUK23612.1"/>
    </source>
</evidence>
<accession>A0A101ES15</accession>
<evidence type="ECO:0000256" key="6">
    <source>
        <dbReference type="ARBA" id="ARBA00023136"/>
    </source>
</evidence>
<evidence type="ECO:0000256" key="5">
    <source>
        <dbReference type="ARBA" id="ARBA00022989"/>
    </source>
</evidence>
<evidence type="ECO:0000256" key="4">
    <source>
        <dbReference type="ARBA" id="ARBA00022692"/>
    </source>
</evidence>
<evidence type="ECO:0000256" key="7">
    <source>
        <dbReference type="RuleBase" id="RU363032"/>
    </source>
</evidence>
<feature type="transmembrane region" description="Helical" evidence="7">
    <location>
        <begin position="102"/>
        <end position="125"/>
    </location>
</feature>
<dbReference type="InterPro" id="IPR000515">
    <property type="entry name" value="MetI-like"/>
</dbReference>
<feature type="transmembrane region" description="Helical" evidence="7">
    <location>
        <begin position="295"/>
        <end position="321"/>
    </location>
</feature>
<keyword evidence="5 7" id="KW-1133">Transmembrane helix</keyword>
<dbReference type="Gene3D" id="1.10.3720.10">
    <property type="entry name" value="MetI-like"/>
    <property type="match status" value="1"/>
</dbReference>
<dbReference type="Pfam" id="PF19300">
    <property type="entry name" value="BPD_transp_1_N"/>
    <property type="match status" value="1"/>
</dbReference>
<gene>
    <name evidence="8" type="ORF">XD57_0301</name>
</gene>
<dbReference type="PANTHER" id="PTHR30465:SF43">
    <property type="entry name" value="OLIGOPEPTIDE ABC TRANSPORTER, PERMEASE PROTEIN"/>
    <property type="match status" value="1"/>
</dbReference>
<keyword evidence="3" id="KW-1003">Cell membrane</keyword>
<evidence type="ECO:0000256" key="3">
    <source>
        <dbReference type="ARBA" id="ARBA00022475"/>
    </source>
</evidence>
<feature type="transmembrane region" description="Helical" evidence="7">
    <location>
        <begin position="9"/>
        <end position="27"/>
    </location>
</feature>
<dbReference type="InterPro" id="IPR045621">
    <property type="entry name" value="BPD_transp_1_N"/>
</dbReference>
<feature type="transmembrane region" description="Helical" evidence="7">
    <location>
        <begin position="137"/>
        <end position="163"/>
    </location>
</feature>
<feature type="transmembrane region" description="Helical" evidence="7">
    <location>
        <begin position="195"/>
        <end position="214"/>
    </location>
</feature>
<dbReference type="GO" id="GO:0005886">
    <property type="term" value="C:plasma membrane"/>
    <property type="evidence" value="ECO:0007669"/>
    <property type="project" value="UniProtKB-SubCell"/>
</dbReference>
<sequence length="328" mass="36536">MLAYIAKRVLYAIPLLFVISIVSFIIIELPPGDYLTTYVMTLRQSGETIDQAALEVLKKRYGLDKPVIVRYFYWIGNIITKGDFGYSFMWEKPVSDLLNQRVWWTILISVLSTAFAWVFGFLIGVYSGTHQYSIGDYVFTVLGYIGLATPNFLLALILLWFMFVTTGVSLGGLFSPEYAGAPWSWAKFVDLLKHIWIPVVVLGTGSMAGLIRVLRANLLDEINKPYVVAARARGVPERELVWKYPLRVAVIPFASTAGWALPQIVSGAVVTGIVLNLPTVGTLLLDALTSQDMYLAGSLVLILSVFTIIGTLISDILLAWLDPRIRFE</sequence>
<dbReference type="EMBL" id="LGFG01000013">
    <property type="protein sequence ID" value="KUK23612.1"/>
    <property type="molecule type" value="Genomic_DNA"/>
</dbReference>
<dbReference type="PANTHER" id="PTHR30465">
    <property type="entry name" value="INNER MEMBRANE ABC TRANSPORTER"/>
    <property type="match status" value="1"/>
</dbReference>
<proteinExistence type="inferred from homology"/>
<dbReference type="CDD" id="cd06261">
    <property type="entry name" value="TM_PBP2"/>
    <property type="match status" value="1"/>
</dbReference>
<dbReference type="PATRIC" id="fig|93930.3.peg.1084"/>
<dbReference type="PROSITE" id="PS50928">
    <property type="entry name" value="ABC_TM1"/>
    <property type="match status" value="1"/>
</dbReference>
<dbReference type="RefSeq" id="WP_004082548.1">
    <property type="nucleotide sequence ID" value="NZ_DAITJQ010000005.1"/>
</dbReference>
<dbReference type="InterPro" id="IPR035906">
    <property type="entry name" value="MetI-like_sf"/>
</dbReference>
<dbReference type="GO" id="GO:0055085">
    <property type="term" value="P:transmembrane transport"/>
    <property type="evidence" value="ECO:0007669"/>
    <property type="project" value="InterPro"/>
</dbReference>
<dbReference type="AlphaFoldDB" id="A0A101ES15"/>
<dbReference type="SUPFAM" id="SSF161098">
    <property type="entry name" value="MetI-like"/>
    <property type="match status" value="1"/>
</dbReference>
<comment type="similarity">
    <text evidence="7">Belongs to the binding-protein-dependent transport system permease family.</text>
</comment>
<protein>
    <submittedName>
        <fullName evidence="8">Binding-protein-dependent transport systems inner membrane component</fullName>
    </submittedName>
</protein>
<keyword evidence="4 7" id="KW-0812">Transmembrane</keyword>
<evidence type="ECO:0000313" key="9">
    <source>
        <dbReference type="Proteomes" id="UP000058636"/>
    </source>
</evidence>
<dbReference type="OMA" id="ILMYFAN"/>
<comment type="caution">
    <text evidence="8">The sequence shown here is derived from an EMBL/GenBank/DDBJ whole genome shotgun (WGS) entry which is preliminary data.</text>
</comment>
<reference evidence="8 9" key="1">
    <citation type="journal article" date="2015" name="MBio">
        <title>Genome-Resolved Metagenomic Analysis Reveals Roles for Candidate Phyla and Other Microbial Community Members in Biogeochemical Transformations in Oil Reservoirs.</title>
        <authorList>
            <person name="Hu P."/>
            <person name="Tom L."/>
            <person name="Singh A."/>
            <person name="Thomas B.C."/>
            <person name="Baker B.J."/>
            <person name="Piceno Y.M."/>
            <person name="Andersen G.L."/>
            <person name="Banfield J.F."/>
        </authorList>
    </citation>
    <scope>NUCLEOTIDE SEQUENCE [LARGE SCALE GENOMIC DNA]</scope>
    <source>
        <strain evidence="8">46_26</strain>
    </source>
</reference>
<keyword evidence="6 7" id="KW-0472">Membrane</keyword>
<feature type="transmembrane region" description="Helical" evidence="7">
    <location>
        <begin position="248"/>
        <end position="275"/>
    </location>
</feature>
<comment type="subcellular location">
    <subcellularLocation>
        <location evidence="1 7">Cell membrane</location>
        <topology evidence="1 7">Multi-pass membrane protein</topology>
    </subcellularLocation>
</comment>
<name>A0A101ES15_9THEM</name>
<evidence type="ECO:0000256" key="2">
    <source>
        <dbReference type="ARBA" id="ARBA00022448"/>
    </source>
</evidence>
<evidence type="ECO:0000256" key="1">
    <source>
        <dbReference type="ARBA" id="ARBA00004651"/>
    </source>
</evidence>
<keyword evidence="2 7" id="KW-0813">Transport</keyword>